<feature type="domain" description="CAAX prenyl protease 2/Lysostaphin resistance protein A-like" evidence="2">
    <location>
        <begin position="100"/>
        <end position="200"/>
    </location>
</feature>
<gene>
    <name evidence="3" type="ORF">HLA99_10570</name>
</gene>
<feature type="transmembrane region" description="Helical" evidence="1">
    <location>
        <begin position="191"/>
        <end position="207"/>
    </location>
</feature>
<dbReference type="EMBL" id="JABEMB010000014">
    <property type="protein sequence ID" value="NNH04292.1"/>
    <property type="molecule type" value="Genomic_DNA"/>
</dbReference>
<dbReference type="InterPro" id="IPR003675">
    <property type="entry name" value="Rce1/LyrA-like_dom"/>
</dbReference>
<keyword evidence="3" id="KW-0482">Metalloprotease</keyword>
<comment type="caution">
    <text evidence="3">The sequence shown here is derived from an EMBL/GenBank/DDBJ whole genome shotgun (WGS) entry which is preliminary data.</text>
</comment>
<proteinExistence type="predicted"/>
<accession>A0A7Y2M168</accession>
<keyword evidence="1" id="KW-0472">Membrane</keyword>
<dbReference type="GO" id="GO:0080120">
    <property type="term" value="P:CAAX-box protein maturation"/>
    <property type="evidence" value="ECO:0007669"/>
    <property type="project" value="UniProtKB-ARBA"/>
</dbReference>
<keyword evidence="3" id="KW-0645">Protease</keyword>
<evidence type="ECO:0000313" key="3">
    <source>
        <dbReference type="EMBL" id="NNH04292.1"/>
    </source>
</evidence>
<feature type="transmembrane region" description="Helical" evidence="1">
    <location>
        <begin position="94"/>
        <end position="114"/>
    </location>
</feature>
<keyword evidence="1" id="KW-0812">Transmembrane</keyword>
<feature type="transmembrane region" description="Helical" evidence="1">
    <location>
        <begin position="134"/>
        <end position="157"/>
    </location>
</feature>
<feature type="transmembrane region" description="Helical" evidence="1">
    <location>
        <begin position="24"/>
        <end position="43"/>
    </location>
</feature>
<dbReference type="GO" id="GO:0008237">
    <property type="term" value="F:metallopeptidase activity"/>
    <property type="evidence" value="ECO:0007669"/>
    <property type="project" value="UniProtKB-KW"/>
</dbReference>
<evidence type="ECO:0000259" key="2">
    <source>
        <dbReference type="Pfam" id="PF02517"/>
    </source>
</evidence>
<name>A0A7Y2M168_9MICO</name>
<dbReference type="AlphaFoldDB" id="A0A7Y2M168"/>
<evidence type="ECO:0000256" key="1">
    <source>
        <dbReference type="SAM" id="Phobius"/>
    </source>
</evidence>
<keyword evidence="4" id="KW-1185">Reference proteome</keyword>
<dbReference type="Proteomes" id="UP000543598">
    <property type="component" value="Unassembled WGS sequence"/>
</dbReference>
<sequence>MLVVYPGVRAGASWAPWMLRLVDLVVLAAPLVLAALVAWRVAANPEGRAGGIRRWAPVDIVLGVCVGGVVRAIVELVQPTTGTLEGPLTAGPAPGRIAAAVVLVAGVAAVSPVVEEVFFRGVLQQALTDHLGGLGRVAAASTAIVVSTAAFVALHVLPGGAVVPVGLVVGSAGVGVGAGILLAVTGRLSGAIVTHVVFNGSGILLLMV</sequence>
<dbReference type="RefSeq" id="WP_167038565.1">
    <property type="nucleotide sequence ID" value="NZ_BAAANA010000001.1"/>
</dbReference>
<feature type="transmembrane region" description="Helical" evidence="1">
    <location>
        <begin position="55"/>
        <end position="74"/>
    </location>
</feature>
<keyword evidence="1" id="KW-1133">Transmembrane helix</keyword>
<protein>
    <submittedName>
        <fullName evidence="3">CPBP family intramembrane metalloprotease</fullName>
    </submittedName>
</protein>
<organism evidence="3 4">
    <name type="scientific">Microbacterium ulmi</name>
    <dbReference type="NCBI Taxonomy" id="179095"/>
    <lineage>
        <taxon>Bacteria</taxon>
        <taxon>Bacillati</taxon>
        <taxon>Actinomycetota</taxon>
        <taxon>Actinomycetes</taxon>
        <taxon>Micrococcales</taxon>
        <taxon>Microbacteriaceae</taxon>
        <taxon>Microbacterium</taxon>
    </lineage>
</organism>
<evidence type="ECO:0000313" key="4">
    <source>
        <dbReference type="Proteomes" id="UP000543598"/>
    </source>
</evidence>
<dbReference type="GO" id="GO:0004175">
    <property type="term" value="F:endopeptidase activity"/>
    <property type="evidence" value="ECO:0007669"/>
    <property type="project" value="UniProtKB-ARBA"/>
</dbReference>
<reference evidence="3 4" key="1">
    <citation type="submission" date="2020-05" db="EMBL/GenBank/DDBJ databases">
        <title>MicrobeNet Type strains.</title>
        <authorList>
            <person name="Nicholson A.C."/>
        </authorList>
    </citation>
    <scope>NUCLEOTIDE SEQUENCE [LARGE SCALE GENOMIC DNA]</scope>
    <source>
        <strain evidence="3 4">JCM 14282</strain>
    </source>
</reference>
<feature type="transmembrane region" description="Helical" evidence="1">
    <location>
        <begin position="163"/>
        <end position="184"/>
    </location>
</feature>
<dbReference type="Pfam" id="PF02517">
    <property type="entry name" value="Rce1-like"/>
    <property type="match status" value="1"/>
</dbReference>
<keyword evidence="3" id="KW-0378">Hydrolase</keyword>
<dbReference type="GO" id="GO:0006508">
    <property type="term" value="P:proteolysis"/>
    <property type="evidence" value="ECO:0007669"/>
    <property type="project" value="UniProtKB-KW"/>
</dbReference>